<evidence type="ECO:0000313" key="4">
    <source>
        <dbReference type="Proteomes" id="UP000295558"/>
    </source>
</evidence>
<dbReference type="RefSeq" id="WP_133620366.1">
    <property type="nucleotide sequence ID" value="NZ_JAASUO010000001.1"/>
</dbReference>
<feature type="domain" description="RelA/SpoT" evidence="2">
    <location>
        <begin position="68"/>
        <end position="191"/>
    </location>
</feature>
<comment type="pathway">
    <text evidence="1">Purine metabolism; ppGpp biosynthesis; ppGpp from GTP: step 1/2.</text>
</comment>
<gene>
    <name evidence="3" type="ORF">DFP96_104127</name>
</gene>
<dbReference type="InterPro" id="IPR052366">
    <property type="entry name" value="GTP_Pyrophosphokinase"/>
</dbReference>
<dbReference type="Proteomes" id="UP000295558">
    <property type="component" value="Unassembled WGS sequence"/>
</dbReference>
<reference evidence="3 4" key="1">
    <citation type="submission" date="2019-03" db="EMBL/GenBank/DDBJ databases">
        <title>Genomic Encyclopedia of Type Strains, Phase III (KMG-III): the genomes of soil and plant-associated and newly described type strains.</title>
        <authorList>
            <person name="Whitman W."/>
        </authorList>
    </citation>
    <scope>NUCLEOTIDE SEQUENCE [LARGE SCALE GENOMIC DNA]</scope>
    <source>
        <strain evidence="3 4">CECT 7972</strain>
    </source>
</reference>
<dbReference type="UniPathway" id="UPA00908">
    <property type="reaction ID" value="UER00884"/>
</dbReference>
<dbReference type="OrthoDB" id="9789634at2"/>
<keyword evidence="4" id="KW-1185">Reference proteome</keyword>
<keyword evidence="3" id="KW-0418">Kinase</keyword>
<dbReference type="CDD" id="cd05399">
    <property type="entry name" value="NT_Rel-Spo_like"/>
    <property type="match status" value="1"/>
</dbReference>
<dbReference type="Gene3D" id="1.10.287.860">
    <property type="entry name" value="Nucleotidyltransferase"/>
    <property type="match status" value="1"/>
</dbReference>
<dbReference type="PANTHER" id="PTHR47837">
    <property type="entry name" value="GTP PYROPHOSPHOKINASE YJBM"/>
    <property type="match status" value="1"/>
</dbReference>
<dbReference type="SMART" id="SM00954">
    <property type="entry name" value="RelA_SpoT"/>
    <property type="match status" value="1"/>
</dbReference>
<dbReference type="Pfam" id="PF04607">
    <property type="entry name" value="RelA_SpoT"/>
    <property type="match status" value="1"/>
</dbReference>
<dbReference type="PANTHER" id="PTHR47837:SF2">
    <property type="entry name" value="GTP PYROPHOSPHOKINASE YWAC"/>
    <property type="match status" value="1"/>
</dbReference>
<dbReference type="GO" id="GO:0015970">
    <property type="term" value="P:guanosine tetraphosphate biosynthetic process"/>
    <property type="evidence" value="ECO:0007669"/>
    <property type="project" value="UniProtKB-UniPathway"/>
</dbReference>
<evidence type="ECO:0000256" key="1">
    <source>
        <dbReference type="ARBA" id="ARBA00004976"/>
    </source>
</evidence>
<protein>
    <submittedName>
        <fullName evidence="3">Putative GTP pyrophosphokinase</fullName>
    </submittedName>
</protein>
<dbReference type="InterPro" id="IPR043519">
    <property type="entry name" value="NT_sf"/>
</dbReference>
<dbReference type="Gene3D" id="3.30.460.10">
    <property type="entry name" value="Beta Polymerase, domain 2"/>
    <property type="match status" value="1"/>
</dbReference>
<name>A0A4R6ZMD5_9LIST</name>
<organism evidence="3 4">
    <name type="scientific">Listeria rocourtiae</name>
    <dbReference type="NCBI Taxonomy" id="647910"/>
    <lineage>
        <taxon>Bacteria</taxon>
        <taxon>Bacillati</taxon>
        <taxon>Bacillota</taxon>
        <taxon>Bacilli</taxon>
        <taxon>Bacillales</taxon>
        <taxon>Listeriaceae</taxon>
        <taxon>Listeria</taxon>
    </lineage>
</organism>
<accession>A0A4R6ZMD5</accession>
<dbReference type="SUPFAM" id="SSF81301">
    <property type="entry name" value="Nucleotidyltransferase"/>
    <property type="match status" value="1"/>
</dbReference>
<sequence>MNSALLEDFKVWMGNDPKLNEGMQHLDEFRSLMTCYQSVIREVRTKLDILNDEMALKEDRNPIQFITSRTKKPASIGAKLLKKEKEITVDNIRDTLNDVAGIRVICSYTDDIYWLAEMLTKQDDVYLIETKDYIKTPKGNGYRSLHLILEVPIFLSDRKEAYRIEVQIRTIAMDYWASLEHSLRYKKEFGDTELGSELENCAHELATLEDRMLAIREKINQ</sequence>
<keyword evidence="3" id="KW-0808">Transferase</keyword>
<proteinExistence type="predicted"/>
<dbReference type="EMBL" id="SNZK01000004">
    <property type="protein sequence ID" value="TDR53538.1"/>
    <property type="molecule type" value="Genomic_DNA"/>
</dbReference>
<dbReference type="AlphaFoldDB" id="A0A4R6ZMD5"/>
<comment type="caution">
    <text evidence="3">The sequence shown here is derived from an EMBL/GenBank/DDBJ whole genome shotgun (WGS) entry which is preliminary data.</text>
</comment>
<evidence type="ECO:0000313" key="3">
    <source>
        <dbReference type="EMBL" id="TDR53538.1"/>
    </source>
</evidence>
<evidence type="ECO:0000259" key="2">
    <source>
        <dbReference type="SMART" id="SM00954"/>
    </source>
</evidence>
<dbReference type="InterPro" id="IPR007685">
    <property type="entry name" value="RelA_SpoT"/>
</dbReference>
<dbReference type="GO" id="GO:0016301">
    <property type="term" value="F:kinase activity"/>
    <property type="evidence" value="ECO:0007669"/>
    <property type="project" value="UniProtKB-KW"/>
</dbReference>